<dbReference type="Gene3D" id="2.40.170.20">
    <property type="entry name" value="TonB-dependent receptor, beta-barrel domain"/>
    <property type="match status" value="1"/>
</dbReference>
<evidence type="ECO:0000259" key="6">
    <source>
        <dbReference type="Pfam" id="PF25183"/>
    </source>
</evidence>
<keyword evidence="7" id="KW-0378">Hydrolase</keyword>
<protein>
    <submittedName>
        <fullName evidence="7">Carboxypeptidase regulatory-like domain-containing protein</fullName>
    </submittedName>
</protein>
<evidence type="ECO:0000256" key="2">
    <source>
        <dbReference type="ARBA" id="ARBA00023136"/>
    </source>
</evidence>
<feature type="domain" description="TonB-dependent transporter Oar-like beta-barrel" evidence="6">
    <location>
        <begin position="323"/>
        <end position="561"/>
    </location>
</feature>
<keyword evidence="7" id="KW-0645">Protease</keyword>
<dbReference type="RefSeq" id="WP_103932489.1">
    <property type="nucleotide sequence ID" value="NZ_FNVA01000002.1"/>
</dbReference>
<dbReference type="EMBL" id="FNVA01000002">
    <property type="protein sequence ID" value="SEF98680.1"/>
    <property type="molecule type" value="Genomic_DNA"/>
</dbReference>
<dbReference type="InterPro" id="IPR057601">
    <property type="entry name" value="Oar-like_b-barrel"/>
</dbReference>
<feature type="signal peptide" evidence="5">
    <location>
        <begin position="1"/>
        <end position="30"/>
    </location>
</feature>
<feature type="compositionally biased region" description="Gly residues" evidence="4">
    <location>
        <begin position="901"/>
        <end position="930"/>
    </location>
</feature>
<keyword evidence="5" id="KW-0732">Signal</keyword>
<dbReference type="Gene3D" id="2.60.40.1120">
    <property type="entry name" value="Carboxypeptidase-like, regulatory domain"/>
    <property type="match status" value="1"/>
</dbReference>
<feature type="domain" description="TonB-dependent transporter Oar-like beta-barrel" evidence="6">
    <location>
        <begin position="565"/>
        <end position="891"/>
    </location>
</feature>
<dbReference type="InterPro" id="IPR036942">
    <property type="entry name" value="Beta-barrel_TonB_sf"/>
</dbReference>
<proteinExistence type="predicted"/>
<evidence type="ECO:0000313" key="8">
    <source>
        <dbReference type="Proteomes" id="UP000236728"/>
    </source>
</evidence>
<evidence type="ECO:0000313" key="7">
    <source>
        <dbReference type="EMBL" id="SEF98680.1"/>
    </source>
</evidence>
<organism evidence="7 8">
    <name type="scientific">Bryocella elongata</name>
    <dbReference type="NCBI Taxonomy" id="863522"/>
    <lineage>
        <taxon>Bacteria</taxon>
        <taxon>Pseudomonadati</taxon>
        <taxon>Acidobacteriota</taxon>
        <taxon>Terriglobia</taxon>
        <taxon>Terriglobales</taxon>
        <taxon>Acidobacteriaceae</taxon>
        <taxon>Bryocella</taxon>
    </lineage>
</organism>
<dbReference type="AlphaFoldDB" id="A0A1H5WH71"/>
<keyword evidence="2" id="KW-0472">Membrane</keyword>
<gene>
    <name evidence="7" type="ORF">SAMN05421819_1574</name>
</gene>
<dbReference type="GO" id="GO:0009279">
    <property type="term" value="C:cell outer membrane"/>
    <property type="evidence" value="ECO:0007669"/>
    <property type="project" value="UniProtKB-SubCell"/>
</dbReference>
<name>A0A1H5WH71_9BACT</name>
<feature type="region of interest" description="Disordered" evidence="4">
    <location>
        <begin position="894"/>
        <end position="930"/>
    </location>
</feature>
<evidence type="ECO:0000256" key="5">
    <source>
        <dbReference type="SAM" id="SignalP"/>
    </source>
</evidence>
<evidence type="ECO:0000256" key="1">
    <source>
        <dbReference type="ARBA" id="ARBA00004442"/>
    </source>
</evidence>
<accession>A0A1H5WH71</accession>
<evidence type="ECO:0000256" key="3">
    <source>
        <dbReference type="ARBA" id="ARBA00023237"/>
    </source>
</evidence>
<dbReference type="Proteomes" id="UP000236728">
    <property type="component" value="Unassembled WGS sequence"/>
</dbReference>
<evidence type="ECO:0000256" key="4">
    <source>
        <dbReference type="SAM" id="MobiDB-lite"/>
    </source>
</evidence>
<dbReference type="GO" id="GO:0004180">
    <property type="term" value="F:carboxypeptidase activity"/>
    <property type="evidence" value="ECO:0007669"/>
    <property type="project" value="UniProtKB-KW"/>
</dbReference>
<reference evidence="7 8" key="1">
    <citation type="submission" date="2016-10" db="EMBL/GenBank/DDBJ databases">
        <authorList>
            <person name="de Groot N.N."/>
        </authorList>
    </citation>
    <scope>NUCLEOTIDE SEQUENCE [LARGE SCALE GENOMIC DNA]</scope>
    <source>
        <strain evidence="7 8">DSM 22489</strain>
    </source>
</reference>
<comment type="subcellular location">
    <subcellularLocation>
        <location evidence="1">Cell outer membrane</location>
    </subcellularLocation>
</comment>
<keyword evidence="7" id="KW-0121">Carboxypeptidase</keyword>
<dbReference type="SUPFAM" id="SSF56935">
    <property type="entry name" value="Porins"/>
    <property type="match status" value="1"/>
</dbReference>
<sequence>MTRRKMQLGAVATMLVLPAMLWGQAAAVTAAPGTSPQAAAAAQTAAAKAPASATKVHGTITDPDGELIPGATITLTPSRGPAVVVKSGSDGTYAVSATPGTYTFVVSMPGFASYVGNGVKITPVVSMTLDAKLKIGTADQVINVDADSVQLSVDADSNASSTILSGKDLEALSDDPDELSSELQALAGPSAGPNGGQIYVDGFTGGQLPPKSSIREIRINQNPFSAEYDRLGFGRIEILTKPGTDKLHGNIQVNGDPSQFDTANPLTTGYQPPYHTTFIFGNMTGPVNKSASYNLGGSFRQIQDDSFTNATIYALPGTTTLCAAQTAGCASTSYQTSTYYPQTRGDINPRLDLALGSKNVLTTRYQFVRNVSTDAGLGNLTLPSAGYNTNSMSNIVQVSDSETVNSHIVTETRFEYEREHVANSTTNNSPSVSVSGAFNAGGWSGQLLSDHQDHWEVQSYSSIQLKKNFIRFGGRYRATREAENTAGNTNGSFQYSSLTNTNGSTLDTSYATGKPRQFGYTIVNNHKIGDTYQDLGLYAEDDWKPKSNLSISYGLRYETQNHLGDHHDFAPRLSFSYGMFSGKGSPKTVLRGGFGIFYDRFAQSSILNLQAENGTNETVYTISNVPTGCSAPAPGTTLSSTLLATCLAGATASSQTTYQTASNLRTPYIVQEAIGADQQVGRMATLSFNYIHSQGVHQLATQNIGYVPETTPGVVRSTATYQYFSEGIFNQNQAMVNGRMQMSKRISLFGYLSFSSAHGDSSGAGSAISTPGNISADYGRTSFAVRTRYFVAGSVTLPHYILFSPFMIGQSGNPYNITSGSDDNGDTFFNDRPYLANGATPNGTTIKSIAGCGTFALSGSQPTGSTIVPINYCTGPSQFTFNFRLTKTWGFGGMRNAPAGRGQGGQGGPGGPGGPGGGGRGGGGGGGRGGGGGGANFGGGGGASTGKHYNFALGLQVQNLFGNKDYATPQGALTSSNFGTSTQLAGGPYTTNAATRRIALQASFQF</sequence>
<keyword evidence="3" id="KW-0998">Cell outer membrane</keyword>
<dbReference type="SUPFAM" id="SSF49464">
    <property type="entry name" value="Carboxypeptidase regulatory domain-like"/>
    <property type="match status" value="1"/>
</dbReference>
<dbReference type="InterPro" id="IPR008969">
    <property type="entry name" value="CarboxyPept-like_regulatory"/>
</dbReference>
<dbReference type="Pfam" id="PF13620">
    <property type="entry name" value="CarboxypepD_reg"/>
    <property type="match status" value="1"/>
</dbReference>
<dbReference type="Pfam" id="PF25183">
    <property type="entry name" value="OMP_b-brl_4"/>
    <property type="match status" value="2"/>
</dbReference>
<feature type="chain" id="PRO_5009288286" evidence="5">
    <location>
        <begin position="31"/>
        <end position="1006"/>
    </location>
</feature>
<keyword evidence="8" id="KW-1185">Reference proteome</keyword>